<evidence type="ECO:0000313" key="8">
    <source>
        <dbReference type="Proteomes" id="UP000319771"/>
    </source>
</evidence>
<dbReference type="Pfam" id="PF17167">
    <property type="entry name" value="Glyco_hydro_94"/>
    <property type="match status" value="1"/>
</dbReference>
<sequence>MSYPPGGVNAAGDRRPGGTPRIVRDEGMKRLFPTKYGYFTEDGREYVITRPDTPTPWTNVICPGEYGTLVTQAGTGYSWMTHATLNRLTRWEQDLIRDEWGKYLYCRDRRSGKFWSLAWQPVRAKPARYECRHGVGYTAITSVHSGIESRYTIFVHPRDPVEFWRVRLRNLSRTPRQLDLFTYLEWNLGPSPDTHREFHKLFIEQEYVPRSHALLATKRLSTIAEPGRGQPWNSPWPHVAFHAATVRPAGFETDKRRFLGQYGTPARPAALARPRLTGAAGKWADAIGSLQVPLTLRPGEAKEVVFTLGIADTRAGALRLARRFATPEAVDRAGTAMRRHWETFLAPLAVTTPDAGFDILNNVWLKYQAKSGRIWGRTGLYQPGGAYGFRDQLQDSQVFLPLEPERTRRQILAHAAHQFGDGTAYHWWHPLTEEGSRKPYNDDLLWLPFVTLNYLLETAELGLLEEPVRFLDPEGRPSQDAGTIYDHCRRAIDAFWTRLSPRGVPRMGAGDWNDGLSAIGPKLQSESVWLAHFLIGILDNWVELEARRARPDRAVMERYAREAATMRAAVNRHFWDGAWYVRATKDSGEAIGSRRNRDGRIFLNAQTWAILSRVVPADRLPLLLASMRKHLYRDYGPLLLYPAYRRPDPEIGYLTRYAPGARENGGLYTHAAVWAVQAECMLGRGRQAWALLERFWPVHRGMDPDRYQAEPYVSPGNVDGPQSPHYGRGGWTWYTGSAAWLLRVSTEWLLGVRPVWDGLLIAPCLPPHWKGFSMRRAFRGSTYLIDVTVAKGPARIEVDGTPLDSRVVPAFGDGREHRVTVRIPPG</sequence>
<dbReference type="GO" id="GO:0005975">
    <property type="term" value="P:carbohydrate metabolic process"/>
    <property type="evidence" value="ECO:0007669"/>
    <property type="project" value="InterPro"/>
</dbReference>
<dbReference type="Proteomes" id="UP000319771">
    <property type="component" value="Unassembled WGS sequence"/>
</dbReference>
<protein>
    <submittedName>
        <fullName evidence="7">Glycosyl transferase family 36</fullName>
    </submittedName>
</protein>
<dbReference type="SMART" id="SM01068">
    <property type="entry name" value="CBM_X"/>
    <property type="match status" value="1"/>
</dbReference>
<keyword evidence="2 7" id="KW-0808">Transferase</keyword>
<evidence type="ECO:0000256" key="2">
    <source>
        <dbReference type="ARBA" id="ARBA00022679"/>
    </source>
</evidence>
<dbReference type="InterPro" id="IPR037018">
    <property type="entry name" value="GH65_N"/>
</dbReference>
<feature type="domain" description="Glycosyl hydrolase 94 supersandwich" evidence="5">
    <location>
        <begin position="44"/>
        <end position="326"/>
    </location>
</feature>
<evidence type="ECO:0000259" key="6">
    <source>
        <dbReference type="Pfam" id="PF17167"/>
    </source>
</evidence>
<dbReference type="InterPro" id="IPR012341">
    <property type="entry name" value="6hp_glycosidase-like_sf"/>
</dbReference>
<feature type="domain" description="Glycosyl hydrolase 94 catalytic" evidence="6">
    <location>
        <begin position="340"/>
        <end position="751"/>
    </location>
</feature>
<comment type="caution">
    <text evidence="7">The sequence shown here is derived from an EMBL/GenBank/DDBJ whole genome shotgun (WGS) entry which is preliminary data.</text>
</comment>
<feature type="domain" description="Glycoside hydrolase family 65 C-terminal" evidence="4">
    <location>
        <begin position="757"/>
        <end position="804"/>
    </location>
</feature>
<dbReference type="Gene3D" id="2.70.98.40">
    <property type="entry name" value="Glycoside hydrolase, family 65, N-terminal domain"/>
    <property type="match status" value="1"/>
</dbReference>
<dbReference type="Gene3D" id="1.50.10.10">
    <property type="match status" value="1"/>
</dbReference>
<dbReference type="InterPro" id="IPR005194">
    <property type="entry name" value="Glyco_hydro_65_C"/>
</dbReference>
<dbReference type="PANTHER" id="PTHR37469">
    <property type="entry name" value="CELLOBIONIC ACID PHOSPHORYLASE-RELATED"/>
    <property type="match status" value="1"/>
</dbReference>
<dbReference type="GO" id="GO:0016757">
    <property type="term" value="F:glycosyltransferase activity"/>
    <property type="evidence" value="ECO:0007669"/>
    <property type="project" value="UniProtKB-KW"/>
</dbReference>
<evidence type="ECO:0000256" key="1">
    <source>
        <dbReference type="ARBA" id="ARBA00022676"/>
    </source>
</evidence>
<dbReference type="InterPro" id="IPR011013">
    <property type="entry name" value="Gal_mutarotase_sf_dom"/>
</dbReference>
<evidence type="ECO:0000256" key="3">
    <source>
        <dbReference type="SAM" id="MobiDB-lite"/>
    </source>
</evidence>
<dbReference type="Pfam" id="PF03633">
    <property type="entry name" value="Glyco_hydro_65C"/>
    <property type="match status" value="1"/>
</dbReference>
<dbReference type="InterPro" id="IPR008928">
    <property type="entry name" value="6-hairpin_glycosidase_sf"/>
</dbReference>
<dbReference type="InterPro" id="IPR033432">
    <property type="entry name" value="GH94_catalytic"/>
</dbReference>
<dbReference type="InterPro" id="IPR052047">
    <property type="entry name" value="GH94_Enzymes"/>
</dbReference>
<dbReference type="SUPFAM" id="SSF48208">
    <property type="entry name" value="Six-hairpin glycosidases"/>
    <property type="match status" value="1"/>
</dbReference>
<evidence type="ECO:0000259" key="5">
    <source>
        <dbReference type="Pfam" id="PF06165"/>
    </source>
</evidence>
<proteinExistence type="predicted"/>
<feature type="compositionally biased region" description="Basic and acidic residues" evidence="3">
    <location>
        <begin position="12"/>
        <end position="23"/>
    </location>
</feature>
<dbReference type="EMBL" id="VBPB01000041">
    <property type="protein sequence ID" value="TMQ73790.1"/>
    <property type="molecule type" value="Genomic_DNA"/>
</dbReference>
<evidence type="ECO:0000259" key="4">
    <source>
        <dbReference type="Pfam" id="PF03633"/>
    </source>
</evidence>
<accession>A0A538UD52</accession>
<dbReference type="Pfam" id="PF06165">
    <property type="entry name" value="GH94_b-supersand"/>
    <property type="match status" value="1"/>
</dbReference>
<keyword evidence="1" id="KW-0328">Glycosyltransferase</keyword>
<name>A0A538UD52_UNCEI</name>
<gene>
    <name evidence="7" type="ORF">E6K81_02835</name>
</gene>
<dbReference type="SUPFAM" id="SSF74650">
    <property type="entry name" value="Galactose mutarotase-like"/>
    <property type="match status" value="1"/>
</dbReference>
<dbReference type="AlphaFoldDB" id="A0A538UD52"/>
<dbReference type="PANTHER" id="PTHR37469:SF2">
    <property type="entry name" value="CELLOBIONIC ACID PHOSPHORYLASE"/>
    <property type="match status" value="1"/>
</dbReference>
<dbReference type="Gene3D" id="2.60.420.10">
    <property type="entry name" value="Maltose phosphorylase, domain 3"/>
    <property type="match status" value="1"/>
</dbReference>
<organism evidence="7 8">
    <name type="scientific">Eiseniibacteriota bacterium</name>
    <dbReference type="NCBI Taxonomy" id="2212470"/>
    <lineage>
        <taxon>Bacteria</taxon>
        <taxon>Candidatus Eiseniibacteriota</taxon>
    </lineage>
</organism>
<dbReference type="GO" id="GO:0030246">
    <property type="term" value="F:carbohydrate binding"/>
    <property type="evidence" value="ECO:0007669"/>
    <property type="project" value="InterPro"/>
</dbReference>
<evidence type="ECO:0000313" key="7">
    <source>
        <dbReference type="EMBL" id="TMQ73790.1"/>
    </source>
</evidence>
<reference evidence="7 8" key="1">
    <citation type="journal article" date="2019" name="Nat. Microbiol.">
        <title>Mediterranean grassland soil C-N compound turnover is dependent on rainfall and depth, and is mediated by genomically divergent microorganisms.</title>
        <authorList>
            <person name="Diamond S."/>
            <person name="Andeer P.F."/>
            <person name="Li Z."/>
            <person name="Crits-Christoph A."/>
            <person name="Burstein D."/>
            <person name="Anantharaman K."/>
            <person name="Lane K.R."/>
            <person name="Thomas B.C."/>
            <person name="Pan C."/>
            <person name="Northen T.R."/>
            <person name="Banfield J.F."/>
        </authorList>
    </citation>
    <scope>NUCLEOTIDE SEQUENCE [LARGE SCALE GENOMIC DNA]</scope>
    <source>
        <strain evidence="7">WS_11</strain>
    </source>
</reference>
<feature type="region of interest" description="Disordered" evidence="3">
    <location>
        <begin position="1"/>
        <end position="23"/>
    </location>
</feature>
<dbReference type="InterPro" id="IPR010383">
    <property type="entry name" value="Glyco_hydrolase_94_b-supersand"/>
</dbReference>